<feature type="domain" description="GUN4-like" evidence="2">
    <location>
        <begin position="381"/>
        <end position="507"/>
    </location>
</feature>
<dbReference type="AlphaFoldDB" id="A0A8J7HMY7"/>
<dbReference type="Pfam" id="PF05419">
    <property type="entry name" value="GUN4"/>
    <property type="match status" value="1"/>
</dbReference>
<dbReference type="GO" id="GO:0046906">
    <property type="term" value="F:tetrapyrrole binding"/>
    <property type="evidence" value="ECO:0007669"/>
    <property type="project" value="TreeGrafter"/>
</dbReference>
<dbReference type="RefSeq" id="WP_198124537.1">
    <property type="nucleotide sequence ID" value="NZ_JAECZC010000014.1"/>
</dbReference>
<dbReference type="PANTHER" id="PTHR34800">
    <property type="entry name" value="TETRAPYRROLE-BINDING PROTEIN, CHLOROPLASTIC"/>
    <property type="match status" value="1"/>
</dbReference>
<comment type="caution">
    <text evidence="3">The sequence shown here is derived from an EMBL/GenBank/DDBJ whole genome shotgun (WGS) entry which is preliminary data.</text>
</comment>
<proteinExistence type="predicted"/>
<dbReference type="Gene3D" id="1.10.10.1770">
    <property type="entry name" value="Gun4-like"/>
    <property type="match status" value="1"/>
</dbReference>
<dbReference type="EMBL" id="JAECZC010000014">
    <property type="protein sequence ID" value="MBH8562631.1"/>
    <property type="molecule type" value="Genomic_DNA"/>
</dbReference>
<dbReference type="InterPro" id="IPR037215">
    <property type="entry name" value="GUN4-like_sf"/>
</dbReference>
<dbReference type="CDD" id="cd16383">
    <property type="entry name" value="GUN4"/>
    <property type="match status" value="1"/>
</dbReference>
<evidence type="ECO:0000313" key="3">
    <source>
        <dbReference type="EMBL" id="MBH8562631.1"/>
    </source>
</evidence>
<reference evidence="3 4" key="1">
    <citation type="journal article" date="2021" name="Int. J. Syst. Evol. Microbiol.">
        <title>Amazonocrinis nigriterrae gen. nov., sp. nov., Atlanticothrix silvestris gen. nov., sp. nov. and Dendronalium phyllosphericum gen. nov., sp. nov., nostocacean cyanobacteria from Brazilian environments.</title>
        <authorList>
            <person name="Alvarenga D.O."/>
            <person name="Andreote A.P.D."/>
            <person name="Branco L.H.Z."/>
            <person name="Delbaje E."/>
            <person name="Cruz R.B."/>
            <person name="Varani A.M."/>
            <person name="Fiore M.F."/>
        </authorList>
    </citation>
    <scope>NUCLEOTIDE SEQUENCE [LARGE SCALE GENOMIC DNA]</scope>
    <source>
        <strain evidence="3 4">CENA67</strain>
    </source>
</reference>
<keyword evidence="1" id="KW-0175">Coiled coil</keyword>
<dbReference type="Proteomes" id="UP000632766">
    <property type="component" value="Unassembled WGS sequence"/>
</dbReference>
<protein>
    <submittedName>
        <fullName evidence="3">GUN4 domain-containing protein</fullName>
    </submittedName>
</protein>
<sequence length="558" mass="65935">MLTIKQRRLISYESITIYEKTYRLPIIKNTKLKKIQKKIRDCQIFIKDGVRYRNDFWGLIKRKKEISQAEIFQEIQLLMRDYTHVIDFLENYKDSYQDFLLKFTDDWKSLFTQKYLEIKKLNEERNKLEIKNQNNYQILDKLKREKKENLKSILLLSNTNFLMLEKVELLSNGIKNLAEDTKNQKQTIQKIVKELEVYQEFYEYQIKATKVRQEIAKIAETAINFENYLQDYFSPFQSLIDEVVKVDENFYATVGEIKSLANNFLMGESNLLRLEAAEDISTNIINSIVASYEKKERLNDALFQSQLLNQQVQNLNFEDEIALENATELISNYIYKQFVDQRKVLGVVEKKFSSSISVVATEVTEAQLTNDKITATEEFKSSKNIDYTHLQNLLAQHKWKEADMETTKLMLQVIGKSYWNEVYKEDIQNFSCKHLQTIDQLWKQYSHGYFGFSVQQSIWNEIGGQVDYETEKRLGDRLGWRKEGNWLDYDQLTFKLSSTTPIGHLPAKWLHYDQEAFDSSPNSSAEPLSMGAWRVGSWLIWQMHLFFSRVKICNVTCP</sequence>
<dbReference type="InterPro" id="IPR008629">
    <property type="entry name" value="GUN4-like"/>
</dbReference>
<feature type="coiled-coil region" evidence="1">
    <location>
        <begin position="111"/>
        <end position="145"/>
    </location>
</feature>
<evidence type="ECO:0000259" key="2">
    <source>
        <dbReference type="Pfam" id="PF05419"/>
    </source>
</evidence>
<organism evidence="3 4">
    <name type="scientific">Amazonocrinis nigriterrae CENA67</name>
    <dbReference type="NCBI Taxonomy" id="2794033"/>
    <lineage>
        <taxon>Bacteria</taxon>
        <taxon>Bacillati</taxon>
        <taxon>Cyanobacteriota</taxon>
        <taxon>Cyanophyceae</taxon>
        <taxon>Nostocales</taxon>
        <taxon>Nostocaceae</taxon>
        <taxon>Amazonocrinis</taxon>
        <taxon>Amazonocrinis nigriterrae</taxon>
    </lineage>
</organism>
<name>A0A8J7HMY7_9NOST</name>
<dbReference type="PANTHER" id="PTHR34800:SF1">
    <property type="entry name" value="TETRAPYRROLE-BINDING PROTEIN, CHLOROPLASTIC"/>
    <property type="match status" value="1"/>
</dbReference>
<keyword evidence="4" id="KW-1185">Reference proteome</keyword>
<dbReference type="SUPFAM" id="SSF140869">
    <property type="entry name" value="GUN4-like"/>
    <property type="match status" value="1"/>
</dbReference>
<evidence type="ECO:0000256" key="1">
    <source>
        <dbReference type="SAM" id="Coils"/>
    </source>
</evidence>
<accession>A0A8J7HMY7</accession>
<dbReference type="Gene3D" id="1.25.40.620">
    <property type="match status" value="1"/>
</dbReference>
<gene>
    <name evidence="3" type="ORF">I8748_10640</name>
</gene>
<evidence type="ECO:0000313" key="4">
    <source>
        <dbReference type="Proteomes" id="UP000632766"/>
    </source>
</evidence>